<keyword evidence="2" id="KW-1185">Reference proteome</keyword>
<name>A0ABR4K4X3_9EURO</name>
<protein>
    <submittedName>
        <fullName evidence="1">Uncharacterized protein</fullName>
    </submittedName>
</protein>
<sequence>MDVKSELLELCGITASSQASSSSRSIWDINSTSDDTRQRFASVNFLLRDYASGFTSTDNVADLASRIRVDAILIMSLGIAKEKLLESLAGQARCVTEKRLETLFWSPDQFISVPESLLSHCGIQYAALDYVLWFGDTRELQTNLVVLRVDEPLGEVVEEQYCFAALATAAMIHHGRAKRPVMQGTYGIVTDGLRWIFLHVNKEGEYSSIKLNWMDGNEHTIVGLIGRIMDQAVAVKIHFEDADLDGSWSPMSRTWDSGVLSLEILEDCSILPQRPYTVRKMDFLAEFKDGCKDIQLDHTALHGDCLEHRLDELHRAAKQDLQNRLSARQQRDIETLAVASIDPDQVFRMFRLTREVNPPDYWKVNPWERRPVSPHLGKSNRIAHVFGWAEGNKAAIRLIIDAVFLDVLKSLKDESGQYEGSKGKGNGKRPSRERTLSLKDIRMDVGENISCIFPTSQEDGILHKRISGRMDYNMCYGQSKRAECNLLVVEARQKLDLNAGLYQAIAYVALIQHTRSNAGYTDIPIYGIATDSVDWDFIRMDGKNKVDVEQFNWDKSAGSHIVSLLLKVVCGVTSYQ</sequence>
<dbReference type="Proteomes" id="UP001610444">
    <property type="component" value="Unassembled WGS sequence"/>
</dbReference>
<reference evidence="1 2" key="1">
    <citation type="submission" date="2024-07" db="EMBL/GenBank/DDBJ databases">
        <title>Section-level genome sequencing and comparative genomics of Aspergillus sections Usti and Cavernicolus.</title>
        <authorList>
            <consortium name="Lawrence Berkeley National Laboratory"/>
            <person name="Nybo J.L."/>
            <person name="Vesth T.C."/>
            <person name="Theobald S."/>
            <person name="Frisvad J.C."/>
            <person name="Larsen T.O."/>
            <person name="Kjaerboelling I."/>
            <person name="Rothschild-Mancinelli K."/>
            <person name="Lyhne E.K."/>
            <person name="Kogle M.E."/>
            <person name="Barry K."/>
            <person name="Clum A."/>
            <person name="Na H."/>
            <person name="Ledsgaard L."/>
            <person name="Lin J."/>
            <person name="Lipzen A."/>
            <person name="Kuo A."/>
            <person name="Riley R."/>
            <person name="Mondo S."/>
            <person name="LaButti K."/>
            <person name="Haridas S."/>
            <person name="Pangalinan J."/>
            <person name="Salamov A.A."/>
            <person name="Simmons B.A."/>
            <person name="Magnuson J.K."/>
            <person name="Chen J."/>
            <person name="Drula E."/>
            <person name="Henrissat B."/>
            <person name="Wiebenga A."/>
            <person name="Lubbers R.J."/>
            <person name="Gomes A.C."/>
            <person name="Macurrencykelacurrency M.R."/>
            <person name="Stajich J."/>
            <person name="Grigoriev I.V."/>
            <person name="Mortensen U.H."/>
            <person name="De vries R.P."/>
            <person name="Baker S.E."/>
            <person name="Andersen M.R."/>
        </authorList>
    </citation>
    <scope>NUCLEOTIDE SEQUENCE [LARGE SCALE GENOMIC DNA]</scope>
    <source>
        <strain evidence="1 2">CBS 756.74</strain>
    </source>
</reference>
<dbReference type="EMBL" id="JBFXLR010000029">
    <property type="protein sequence ID" value="KAL2847359.1"/>
    <property type="molecule type" value="Genomic_DNA"/>
</dbReference>
<comment type="caution">
    <text evidence="1">The sequence shown here is derived from an EMBL/GenBank/DDBJ whole genome shotgun (WGS) entry which is preliminary data.</text>
</comment>
<evidence type="ECO:0000313" key="2">
    <source>
        <dbReference type="Proteomes" id="UP001610444"/>
    </source>
</evidence>
<proteinExistence type="predicted"/>
<dbReference type="RefSeq" id="XP_070897682.1">
    <property type="nucleotide sequence ID" value="XM_071046020.1"/>
</dbReference>
<evidence type="ECO:0000313" key="1">
    <source>
        <dbReference type="EMBL" id="KAL2847359.1"/>
    </source>
</evidence>
<accession>A0ABR4K4X3</accession>
<dbReference type="GeneID" id="98161184"/>
<gene>
    <name evidence="1" type="ORF">BJX68DRAFT_268226</name>
</gene>
<organism evidence="1 2">
    <name type="scientific">Aspergillus pseudodeflectus</name>
    <dbReference type="NCBI Taxonomy" id="176178"/>
    <lineage>
        <taxon>Eukaryota</taxon>
        <taxon>Fungi</taxon>
        <taxon>Dikarya</taxon>
        <taxon>Ascomycota</taxon>
        <taxon>Pezizomycotina</taxon>
        <taxon>Eurotiomycetes</taxon>
        <taxon>Eurotiomycetidae</taxon>
        <taxon>Eurotiales</taxon>
        <taxon>Aspergillaceae</taxon>
        <taxon>Aspergillus</taxon>
        <taxon>Aspergillus subgen. Nidulantes</taxon>
    </lineage>
</organism>